<dbReference type="InterPro" id="IPR016181">
    <property type="entry name" value="Acyl_CoA_acyltransferase"/>
</dbReference>
<dbReference type="GO" id="GO:0016747">
    <property type="term" value="F:acyltransferase activity, transferring groups other than amino-acyl groups"/>
    <property type="evidence" value="ECO:0007669"/>
    <property type="project" value="InterPro"/>
</dbReference>
<dbReference type="PANTHER" id="PTHR43420">
    <property type="entry name" value="ACETYLTRANSFERASE"/>
    <property type="match status" value="1"/>
</dbReference>
<name>A0A1H4IZW0_9MICO</name>
<dbReference type="Pfam" id="PF13508">
    <property type="entry name" value="Acetyltransf_7"/>
    <property type="match status" value="1"/>
</dbReference>
<dbReference type="CDD" id="cd04301">
    <property type="entry name" value="NAT_SF"/>
    <property type="match status" value="2"/>
</dbReference>
<evidence type="ECO:0000313" key="5">
    <source>
        <dbReference type="Proteomes" id="UP000199183"/>
    </source>
</evidence>
<dbReference type="GO" id="GO:0005840">
    <property type="term" value="C:ribosome"/>
    <property type="evidence" value="ECO:0007669"/>
    <property type="project" value="UniProtKB-KW"/>
</dbReference>
<keyword evidence="5" id="KW-1185">Reference proteome</keyword>
<dbReference type="Pfam" id="PF00583">
    <property type="entry name" value="Acetyltransf_1"/>
    <property type="match status" value="1"/>
</dbReference>
<proteinExistence type="predicted"/>
<evidence type="ECO:0000256" key="1">
    <source>
        <dbReference type="ARBA" id="ARBA00022679"/>
    </source>
</evidence>
<dbReference type="SUPFAM" id="SSF55729">
    <property type="entry name" value="Acyl-CoA N-acyltransferases (Nat)"/>
    <property type="match status" value="2"/>
</dbReference>
<dbReference type="STRING" id="640635.SAMN04489806_0403"/>
<dbReference type="Gene3D" id="3.40.630.30">
    <property type="match status" value="1"/>
</dbReference>
<dbReference type="EMBL" id="FNRY01000001">
    <property type="protein sequence ID" value="SEB39604.1"/>
    <property type="molecule type" value="Genomic_DNA"/>
</dbReference>
<keyword evidence="2" id="KW-0012">Acyltransferase</keyword>
<feature type="domain" description="N-acetyltransferase" evidence="3">
    <location>
        <begin position="200"/>
        <end position="354"/>
    </location>
</feature>
<keyword evidence="4" id="KW-0689">Ribosomal protein</keyword>
<evidence type="ECO:0000259" key="3">
    <source>
        <dbReference type="PROSITE" id="PS51186"/>
    </source>
</evidence>
<dbReference type="AlphaFoldDB" id="A0A1H4IZW0"/>
<evidence type="ECO:0000256" key="2">
    <source>
        <dbReference type="ARBA" id="ARBA00023315"/>
    </source>
</evidence>
<keyword evidence="4" id="KW-0687">Ribonucleoprotein</keyword>
<feature type="domain" description="N-acetyltransferase" evidence="3">
    <location>
        <begin position="34"/>
        <end position="192"/>
    </location>
</feature>
<organism evidence="4 5">
    <name type="scientific">Paramicrobacterium humi</name>
    <dbReference type="NCBI Taxonomy" id="640635"/>
    <lineage>
        <taxon>Bacteria</taxon>
        <taxon>Bacillati</taxon>
        <taxon>Actinomycetota</taxon>
        <taxon>Actinomycetes</taxon>
        <taxon>Micrococcales</taxon>
        <taxon>Microbacteriaceae</taxon>
        <taxon>Paramicrobacterium</taxon>
    </lineage>
</organism>
<protein>
    <submittedName>
        <fullName evidence="4">Ribosomal protein S18 acetylase RimI</fullName>
    </submittedName>
</protein>
<reference evidence="4 5" key="1">
    <citation type="submission" date="2016-10" db="EMBL/GenBank/DDBJ databases">
        <authorList>
            <person name="de Groot N.N."/>
        </authorList>
    </citation>
    <scope>NUCLEOTIDE SEQUENCE [LARGE SCALE GENOMIC DNA]</scope>
    <source>
        <strain evidence="4 5">DSM 21799</strain>
    </source>
</reference>
<dbReference type="InterPro" id="IPR050680">
    <property type="entry name" value="YpeA/RimI_acetyltransf"/>
</dbReference>
<dbReference type="PROSITE" id="PS51186">
    <property type="entry name" value="GNAT"/>
    <property type="match status" value="2"/>
</dbReference>
<accession>A0A1H4IZW0</accession>
<evidence type="ECO:0000313" key="4">
    <source>
        <dbReference type="EMBL" id="SEB39604.1"/>
    </source>
</evidence>
<keyword evidence="1" id="KW-0808">Transferase</keyword>
<gene>
    <name evidence="4" type="ORF">SAMN04489806_0403</name>
</gene>
<dbReference type="Proteomes" id="UP000199183">
    <property type="component" value="Unassembled WGS sequence"/>
</dbReference>
<dbReference type="InterPro" id="IPR000182">
    <property type="entry name" value="GNAT_dom"/>
</dbReference>
<sequence length="354" mass="38833">MGRYSGRMADTSAPLQDRVTAPAELPLPQHPDVATWRPAKRDDLDDIMTMLDAVRRADHPAWSVTRTEIDDAMGSSMLDLATDSLLALDESGTVIAFGIAAIAQGQATRVQVYLDGAVHPDWRGRGIGRLLLAWQRDRSLQLLAASDKPLPGWSMLHEAESNVPAQHLAERAGFTLTRYFTQMVRRLDEPIEPIPAKADVQIVPLSADLIEATRVARNDAFRDHWGSQPMTVERWGHLTSSPEFRNDLSRVAVVPGEDGSRRVVAFALTSVNESDWDAAGYAKAYIEYVGVVRDHRGQRLAPAVIAAALQAHKSAGIERSELDVDSDSPTGANTLYQSMGFSLGDRDLSYVLEV</sequence>